<dbReference type="Proteomes" id="UP001445335">
    <property type="component" value="Unassembled WGS sequence"/>
</dbReference>
<dbReference type="SMART" id="SM00855">
    <property type="entry name" value="PGAM"/>
    <property type="match status" value="1"/>
</dbReference>
<dbReference type="Pfam" id="PF00300">
    <property type="entry name" value="His_Phos_1"/>
    <property type="match status" value="1"/>
</dbReference>
<keyword evidence="5" id="KW-1185">Reference proteome</keyword>
<proteinExistence type="inferred from homology"/>
<comment type="caution">
    <text evidence="4">The sequence shown here is derived from an EMBL/GenBank/DDBJ whole genome shotgun (WGS) entry which is preliminary data.</text>
</comment>
<evidence type="ECO:0008006" key="6">
    <source>
        <dbReference type="Google" id="ProtNLM"/>
    </source>
</evidence>
<feature type="binding site" evidence="3">
    <location>
        <position position="99"/>
    </location>
    <ligand>
        <name>substrate</name>
    </ligand>
</feature>
<feature type="active site" description="Proton donor/acceptor" evidence="2">
    <location>
        <position position="123"/>
    </location>
</feature>
<gene>
    <name evidence="4" type="ORF">WJX81_001056</name>
</gene>
<evidence type="ECO:0000256" key="3">
    <source>
        <dbReference type="PIRSR" id="PIRSR613078-2"/>
    </source>
</evidence>
<reference evidence="4 5" key="1">
    <citation type="journal article" date="2024" name="Nat. Commun.">
        <title>Phylogenomics reveals the evolutionary origins of lichenization in chlorophyte algae.</title>
        <authorList>
            <person name="Puginier C."/>
            <person name="Libourel C."/>
            <person name="Otte J."/>
            <person name="Skaloud P."/>
            <person name="Haon M."/>
            <person name="Grisel S."/>
            <person name="Petersen M."/>
            <person name="Berrin J.G."/>
            <person name="Delaux P.M."/>
            <person name="Dal Grande F."/>
            <person name="Keller J."/>
        </authorList>
    </citation>
    <scope>NUCLEOTIDE SEQUENCE [LARGE SCALE GENOMIC DNA]</scope>
    <source>
        <strain evidence="4 5">SAG 245.80</strain>
    </source>
</reference>
<dbReference type="GO" id="GO:0016791">
    <property type="term" value="F:phosphatase activity"/>
    <property type="evidence" value="ECO:0007669"/>
    <property type="project" value="TreeGrafter"/>
</dbReference>
<dbReference type="AlphaFoldDB" id="A0AAW1RBD3"/>
<evidence type="ECO:0000256" key="2">
    <source>
        <dbReference type="PIRSR" id="PIRSR613078-1"/>
    </source>
</evidence>
<name>A0AAW1RBD3_9CHLO</name>
<dbReference type="EMBL" id="JALJOU010000049">
    <property type="protein sequence ID" value="KAK9830878.1"/>
    <property type="molecule type" value="Genomic_DNA"/>
</dbReference>
<feature type="binding site" evidence="3">
    <location>
        <begin position="48"/>
        <end position="55"/>
    </location>
    <ligand>
        <name>substrate</name>
    </ligand>
</feature>
<dbReference type="SUPFAM" id="SSF53254">
    <property type="entry name" value="Phosphoglycerate mutase-like"/>
    <property type="match status" value="1"/>
</dbReference>
<dbReference type="PANTHER" id="PTHR48100">
    <property type="entry name" value="BROAD-SPECIFICITY PHOSPHATASE YOR283W-RELATED"/>
    <property type="match status" value="1"/>
</dbReference>
<dbReference type="InterPro" id="IPR029033">
    <property type="entry name" value="His_PPase_superfam"/>
</dbReference>
<feature type="active site" description="Tele-phosphohistidine intermediate" evidence="2">
    <location>
        <position position="49"/>
    </location>
</feature>
<evidence type="ECO:0000313" key="4">
    <source>
        <dbReference type="EMBL" id="KAK9830878.1"/>
    </source>
</evidence>
<accession>A0AAW1RBD3</accession>
<dbReference type="Gene3D" id="3.40.50.1240">
    <property type="entry name" value="Phosphoglycerate mutase-like"/>
    <property type="match status" value="1"/>
</dbReference>
<evidence type="ECO:0000256" key="1">
    <source>
        <dbReference type="ARBA" id="ARBA00038362"/>
    </source>
</evidence>
<dbReference type="InterPro" id="IPR013078">
    <property type="entry name" value="His_Pase_superF_clade-1"/>
</dbReference>
<sequence length="248" mass="27601">MQDSLQIVTAPAPRHAERQALVDVTTAGAGSLTDGRMLVAEKQVVIVRHGLTTWNEQRRIQGASDESVLTAFGERQAVRCRDALSRVPFDSCFSSPIRRAARFADIMWEGRDAPLVRTDSLKEAYLGWLQGMRQEDAAAQHETTFRQWRENPAAFGIGDRYPVDEVFAEAKNAWQQVLDAPGSIHLIVTHKSILRALLCVALGLPPTAFRAVDVHNGGICNFRVNRRGEPMLVNLNLTSHMHTDGVFY</sequence>
<dbReference type="CDD" id="cd07067">
    <property type="entry name" value="HP_PGM_like"/>
    <property type="match status" value="1"/>
</dbReference>
<protein>
    <recommendedName>
        <fullName evidence="6">Histidine phosphatase family protein</fullName>
    </recommendedName>
</protein>
<dbReference type="InterPro" id="IPR050275">
    <property type="entry name" value="PGM_Phosphatase"/>
</dbReference>
<evidence type="ECO:0000313" key="5">
    <source>
        <dbReference type="Proteomes" id="UP001445335"/>
    </source>
</evidence>
<organism evidence="4 5">
    <name type="scientific">Elliptochloris bilobata</name>
    <dbReference type="NCBI Taxonomy" id="381761"/>
    <lineage>
        <taxon>Eukaryota</taxon>
        <taxon>Viridiplantae</taxon>
        <taxon>Chlorophyta</taxon>
        <taxon>core chlorophytes</taxon>
        <taxon>Trebouxiophyceae</taxon>
        <taxon>Trebouxiophyceae incertae sedis</taxon>
        <taxon>Elliptochloris clade</taxon>
        <taxon>Elliptochloris</taxon>
    </lineage>
</organism>
<dbReference type="PANTHER" id="PTHR48100:SF27">
    <property type="entry name" value="OS01G0237100 PROTEIN"/>
    <property type="match status" value="1"/>
</dbReference>
<comment type="similarity">
    <text evidence="1">Belongs to the phosphoglycerate mutase family.</text>
</comment>